<keyword evidence="2" id="KW-0732">Signal</keyword>
<organism evidence="3 4">
    <name type="scientific">Sphingobacterium spiritivorum</name>
    <name type="common">Flavobacterium spiritivorum</name>
    <dbReference type="NCBI Taxonomy" id="258"/>
    <lineage>
        <taxon>Bacteria</taxon>
        <taxon>Pseudomonadati</taxon>
        <taxon>Bacteroidota</taxon>
        <taxon>Sphingobacteriia</taxon>
        <taxon>Sphingobacteriales</taxon>
        <taxon>Sphingobacteriaceae</taxon>
        <taxon>Sphingobacterium</taxon>
    </lineage>
</organism>
<dbReference type="AlphaFoldDB" id="A0A380BJL0"/>
<feature type="signal peptide" evidence="2">
    <location>
        <begin position="1"/>
        <end position="22"/>
    </location>
</feature>
<dbReference type="Proteomes" id="UP000254893">
    <property type="component" value="Unassembled WGS sequence"/>
</dbReference>
<sequence>MKNTLYLSCFVVLMLLSTNIQAQNLINLSDWVQGAGSTAFLEVNGDPANNIREWGIGPYGNRVMLWKGVGGVNDANAGWSSKSFEIDHRKMYRFTIWLKKTNSTDGYSYFGCANVNNLDNTLNANPYFWYGDLPELDKWYLVVGYIHGSADPSTTYYGGIYDGVTGARVAEIQDFKFPDYVTATFHRTFLYYDANANDRQYFYGPRAEVVDGNEPTIEALLGINKSQAEVTYFSGKVGIKTSTPREYDLAVNGKIRSQEVKVEAANWPDYVFRKDYELKPLAELNAYIKEHGHLPDMPKAAEAEKEGVSLGEMNKLLLKKVEELTLHLIEKENQLQQQNKRISEIEQQLNRINQK</sequence>
<proteinExistence type="predicted"/>
<protein>
    <recommendedName>
        <fullName evidence="5">LamG domain-containing protein</fullName>
    </recommendedName>
</protein>
<evidence type="ECO:0000313" key="4">
    <source>
        <dbReference type="Proteomes" id="UP000254893"/>
    </source>
</evidence>
<keyword evidence="1" id="KW-0175">Coiled coil</keyword>
<evidence type="ECO:0008006" key="5">
    <source>
        <dbReference type="Google" id="ProtNLM"/>
    </source>
</evidence>
<accession>A0A380BJL0</accession>
<gene>
    <name evidence="3" type="ORF">NCTC11388_01000</name>
</gene>
<feature type="chain" id="PRO_5016862488" description="LamG domain-containing protein" evidence="2">
    <location>
        <begin position="23"/>
        <end position="355"/>
    </location>
</feature>
<dbReference type="RefSeq" id="WP_258861984.1">
    <property type="nucleotide sequence ID" value="NZ_UGYW01000002.1"/>
</dbReference>
<name>A0A380BJL0_SPHSI</name>
<evidence type="ECO:0000256" key="2">
    <source>
        <dbReference type="SAM" id="SignalP"/>
    </source>
</evidence>
<evidence type="ECO:0000256" key="1">
    <source>
        <dbReference type="SAM" id="Coils"/>
    </source>
</evidence>
<feature type="coiled-coil region" evidence="1">
    <location>
        <begin position="314"/>
        <end position="355"/>
    </location>
</feature>
<reference evidence="3 4" key="1">
    <citation type="submission" date="2018-06" db="EMBL/GenBank/DDBJ databases">
        <authorList>
            <consortium name="Pathogen Informatics"/>
            <person name="Doyle S."/>
        </authorList>
    </citation>
    <scope>NUCLEOTIDE SEQUENCE [LARGE SCALE GENOMIC DNA]</scope>
    <source>
        <strain evidence="3 4">NCTC11388</strain>
    </source>
</reference>
<dbReference type="EMBL" id="UGYW01000002">
    <property type="protein sequence ID" value="SUJ02410.1"/>
    <property type="molecule type" value="Genomic_DNA"/>
</dbReference>
<evidence type="ECO:0000313" key="3">
    <source>
        <dbReference type="EMBL" id="SUJ02410.1"/>
    </source>
</evidence>